<accession>A0A7C1F2K6</accession>
<keyword evidence="1" id="KW-0472">Membrane</keyword>
<feature type="transmembrane region" description="Helical" evidence="1">
    <location>
        <begin position="21"/>
        <end position="41"/>
    </location>
</feature>
<evidence type="ECO:0000256" key="1">
    <source>
        <dbReference type="SAM" id="Phobius"/>
    </source>
</evidence>
<proteinExistence type="predicted"/>
<evidence type="ECO:0000313" key="2">
    <source>
        <dbReference type="EMBL" id="HDW51327.1"/>
    </source>
</evidence>
<dbReference type="AlphaFoldDB" id="A0A7C1F2K6"/>
<protein>
    <submittedName>
        <fullName evidence="2">Flp family type IVb pilin</fullName>
    </submittedName>
</protein>
<keyword evidence="1" id="KW-0812">Transmembrane</keyword>
<name>A0A7C1F2K6_9THEO</name>
<gene>
    <name evidence="2" type="ORF">ENQ35_01050</name>
</gene>
<sequence length="54" mass="6050">MVRELVGRLVREEEGQGLAEYVLLFVLVVVVAILGLALFGGKVRDNYYHVSNNM</sequence>
<reference evidence="2" key="1">
    <citation type="journal article" date="2020" name="mSystems">
        <title>Genome- and Community-Level Interaction Insights into Carbon Utilization and Element Cycling Functions of Hydrothermarchaeota in Hydrothermal Sediment.</title>
        <authorList>
            <person name="Zhou Z."/>
            <person name="Liu Y."/>
            <person name="Xu W."/>
            <person name="Pan J."/>
            <person name="Luo Z.H."/>
            <person name="Li M."/>
        </authorList>
    </citation>
    <scope>NUCLEOTIDE SEQUENCE [LARGE SCALE GENOMIC DNA]</scope>
    <source>
        <strain evidence="2">SpSt-301</strain>
    </source>
</reference>
<dbReference type="EMBL" id="DSMV01000072">
    <property type="protein sequence ID" value="HDW51327.1"/>
    <property type="molecule type" value="Genomic_DNA"/>
</dbReference>
<keyword evidence="1" id="KW-1133">Transmembrane helix</keyword>
<organism evidence="2">
    <name type="scientific">Ammonifex degensii</name>
    <dbReference type="NCBI Taxonomy" id="42838"/>
    <lineage>
        <taxon>Bacteria</taxon>
        <taxon>Bacillati</taxon>
        <taxon>Bacillota</taxon>
        <taxon>Clostridia</taxon>
        <taxon>Thermoanaerobacterales</taxon>
        <taxon>Thermoanaerobacteraceae</taxon>
        <taxon>Ammonifex</taxon>
    </lineage>
</organism>
<comment type="caution">
    <text evidence="2">The sequence shown here is derived from an EMBL/GenBank/DDBJ whole genome shotgun (WGS) entry which is preliminary data.</text>
</comment>